<dbReference type="Proteomes" id="UP001597040">
    <property type="component" value="Unassembled WGS sequence"/>
</dbReference>
<evidence type="ECO:0000313" key="3">
    <source>
        <dbReference type="Proteomes" id="UP001597040"/>
    </source>
</evidence>
<reference evidence="3" key="1">
    <citation type="journal article" date="2019" name="Int. J. Syst. Evol. Microbiol.">
        <title>The Global Catalogue of Microorganisms (GCM) 10K type strain sequencing project: providing services to taxonomists for standard genome sequencing and annotation.</title>
        <authorList>
            <consortium name="The Broad Institute Genomics Platform"/>
            <consortium name="The Broad Institute Genome Sequencing Center for Infectious Disease"/>
            <person name="Wu L."/>
            <person name="Ma J."/>
        </authorList>
    </citation>
    <scope>NUCLEOTIDE SEQUENCE [LARGE SCALE GENOMIC DNA]</scope>
    <source>
        <strain evidence="3">CCUG 56754</strain>
    </source>
</reference>
<gene>
    <name evidence="2" type="ORF">ACFQ3N_04850</name>
</gene>
<keyword evidence="3" id="KW-1185">Reference proteome</keyword>
<sequence>MVYKGKEQYKVTTGDYKNKTRGLDFGYEYSSGNKTVGNQSPQRKKRQESLDK</sequence>
<organism evidence="2 3">
    <name type="scientific">Virgibacillus byunsanensis</name>
    <dbReference type="NCBI Taxonomy" id="570945"/>
    <lineage>
        <taxon>Bacteria</taxon>
        <taxon>Bacillati</taxon>
        <taxon>Bacillota</taxon>
        <taxon>Bacilli</taxon>
        <taxon>Bacillales</taxon>
        <taxon>Bacillaceae</taxon>
        <taxon>Virgibacillus</taxon>
    </lineage>
</organism>
<accession>A0ABW3LIR5</accession>
<feature type="compositionally biased region" description="Polar residues" evidence="1">
    <location>
        <begin position="30"/>
        <end position="41"/>
    </location>
</feature>
<name>A0ABW3LIR5_9BACI</name>
<dbReference type="EMBL" id="JBHTKJ010000011">
    <property type="protein sequence ID" value="MFD1037738.1"/>
    <property type="molecule type" value="Genomic_DNA"/>
</dbReference>
<proteinExistence type="predicted"/>
<comment type="caution">
    <text evidence="2">The sequence shown here is derived from an EMBL/GenBank/DDBJ whole genome shotgun (WGS) entry which is preliminary data.</text>
</comment>
<dbReference type="RefSeq" id="WP_390360082.1">
    <property type="nucleotide sequence ID" value="NZ_JBHTKJ010000011.1"/>
</dbReference>
<evidence type="ECO:0000256" key="1">
    <source>
        <dbReference type="SAM" id="MobiDB-lite"/>
    </source>
</evidence>
<protein>
    <submittedName>
        <fullName evidence="2">Uncharacterized protein</fullName>
    </submittedName>
</protein>
<evidence type="ECO:0000313" key="2">
    <source>
        <dbReference type="EMBL" id="MFD1037738.1"/>
    </source>
</evidence>
<feature type="region of interest" description="Disordered" evidence="1">
    <location>
        <begin position="19"/>
        <end position="52"/>
    </location>
</feature>